<evidence type="ECO:0000256" key="1">
    <source>
        <dbReference type="SAM" id="Phobius"/>
    </source>
</evidence>
<dbReference type="InterPro" id="IPR024399">
    <property type="entry name" value="DUF2628"/>
</dbReference>
<comment type="caution">
    <text evidence="2">The sequence shown here is derived from an EMBL/GenBank/DDBJ whole genome shotgun (WGS) entry which is preliminary data.</text>
</comment>
<organism evidence="2 3">
    <name type="scientific">Intestinirhabdus alba</name>
    <dbReference type="NCBI Taxonomy" id="2899544"/>
    <lineage>
        <taxon>Bacteria</taxon>
        <taxon>Pseudomonadati</taxon>
        <taxon>Pseudomonadota</taxon>
        <taxon>Gammaproteobacteria</taxon>
        <taxon>Enterobacterales</taxon>
        <taxon>Enterobacteriaceae</taxon>
        <taxon>Intestinirhabdus</taxon>
    </lineage>
</organism>
<dbReference type="Pfam" id="PF10947">
    <property type="entry name" value="DUF2628"/>
    <property type="match status" value="1"/>
</dbReference>
<keyword evidence="1" id="KW-1133">Transmembrane helix</keyword>
<evidence type="ECO:0000313" key="3">
    <source>
        <dbReference type="Proteomes" id="UP000477739"/>
    </source>
</evidence>
<proteinExistence type="predicted"/>
<dbReference type="AlphaFoldDB" id="A0A6L6IQ07"/>
<dbReference type="OrthoDB" id="4727912at2"/>
<protein>
    <submittedName>
        <fullName evidence="2">DUF2628 domain-containing protein</fullName>
    </submittedName>
</protein>
<keyword evidence="1" id="KW-0472">Membrane</keyword>
<dbReference type="EMBL" id="WMJZ01000021">
    <property type="protein sequence ID" value="MTH47596.1"/>
    <property type="molecule type" value="Genomic_DNA"/>
</dbReference>
<dbReference type="RefSeq" id="WP_155109125.1">
    <property type="nucleotide sequence ID" value="NZ_WMJZ01000021.1"/>
</dbReference>
<feature type="transmembrane region" description="Helical" evidence="1">
    <location>
        <begin position="60"/>
        <end position="93"/>
    </location>
</feature>
<accession>A0A6L6IQ07</accession>
<evidence type="ECO:0000313" key="2">
    <source>
        <dbReference type="EMBL" id="MTH47596.1"/>
    </source>
</evidence>
<keyword evidence="3" id="KW-1185">Reference proteome</keyword>
<dbReference type="Proteomes" id="UP000477739">
    <property type="component" value="Unassembled WGS sequence"/>
</dbReference>
<keyword evidence="1" id="KW-0812">Transmembrane</keyword>
<gene>
    <name evidence="2" type="ORF">GJV78_15295</name>
</gene>
<reference evidence="2 3" key="1">
    <citation type="submission" date="2019-11" db="EMBL/GenBank/DDBJ databases">
        <title>Escherichia alba sp. nov. isolated from the gut of plastic-eating superworms Zophobas atratus.</title>
        <authorList>
            <person name="Yang Y."/>
        </authorList>
    </citation>
    <scope>NUCLEOTIDE SEQUENCE [LARGE SCALE GENOMIC DNA]</scope>
    <source>
        <strain evidence="3">BIT-B35</strain>
    </source>
</reference>
<name>A0A6L6IQ07_9ENTR</name>
<feature type="transmembrane region" description="Helical" evidence="1">
    <location>
        <begin position="99"/>
        <end position="118"/>
    </location>
</feature>
<sequence>MSYNYREDSTLSEKWKTRFDFCEKHGFLDFWQLVPPKEYKEAFNKLPWLERIKVRFSLRAYVFGCIYLLCLGLWRKAILVFLLAILLSIPAMFLGRYGYIVGLVYSVFIAQNTIKWFYEKKVKGIDNWSL</sequence>